<evidence type="ECO:0000256" key="1">
    <source>
        <dbReference type="SAM" id="Phobius"/>
    </source>
</evidence>
<dbReference type="AlphaFoldDB" id="A0ABD6QGT6"/>
<accession>A0ABD6QGT6</accession>
<evidence type="ECO:0000313" key="2">
    <source>
        <dbReference type="EMBL" id="OMC38202.1"/>
    </source>
</evidence>
<keyword evidence="1" id="KW-0812">Transmembrane</keyword>
<sequence>MRIADVTVCVLLFLFQAGLGVLALLSFMAFPMSTDNCAYEACGDEKWIGYAMWTAIASLVPAAVFFCVGFIQLGRHRIAFWWVLIGILAQAGVLAAAWRMATLAGPIN</sequence>
<keyword evidence="1" id="KW-1133">Transmembrane helix</keyword>
<evidence type="ECO:0000313" key="3">
    <source>
        <dbReference type="Proteomes" id="UP000187001"/>
    </source>
</evidence>
<feature type="transmembrane region" description="Helical" evidence="1">
    <location>
        <begin position="7"/>
        <end position="30"/>
    </location>
</feature>
<comment type="caution">
    <text evidence="2">The sequence shown here is derived from an EMBL/GenBank/DDBJ whole genome shotgun (WGS) entry which is preliminary data.</text>
</comment>
<proteinExistence type="predicted"/>
<evidence type="ECO:0008006" key="4">
    <source>
        <dbReference type="Google" id="ProtNLM"/>
    </source>
</evidence>
<feature type="transmembrane region" description="Helical" evidence="1">
    <location>
        <begin position="78"/>
        <end position="98"/>
    </location>
</feature>
<name>A0ABD6QGT6_MYCFO</name>
<reference evidence="2 3" key="1">
    <citation type="submission" date="2016-07" db="EMBL/GenBank/DDBJ databases">
        <authorList>
            <person name="Sutton G."/>
            <person name="Brinkac L."/>
            <person name="Sanka R."/>
            <person name="Adams M."/>
            <person name="Lau E."/>
            <person name="Kumar A."/>
            <person name="Macaden R."/>
        </authorList>
    </citation>
    <scope>NUCLEOTIDE SEQUENCE [LARGE SCALE GENOMIC DNA]</scope>
    <source>
        <strain evidence="2 3">GA-0871</strain>
    </source>
</reference>
<organism evidence="2 3">
    <name type="scientific">Mycolicibacterium fortuitum</name>
    <name type="common">Mycobacterium fortuitum</name>
    <dbReference type="NCBI Taxonomy" id="1766"/>
    <lineage>
        <taxon>Bacteria</taxon>
        <taxon>Bacillati</taxon>
        <taxon>Actinomycetota</taxon>
        <taxon>Actinomycetes</taxon>
        <taxon>Mycobacteriales</taxon>
        <taxon>Mycobacteriaceae</taxon>
        <taxon>Mycolicibacterium</taxon>
    </lineage>
</organism>
<protein>
    <recommendedName>
        <fullName evidence="4">Transmembrane protein</fullName>
    </recommendedName>
</protein>
<keyword evidence="1" id="KW-0472">Membrane</keyword>
<feature type="transmembrane region" description="Helical" evidence="1">
    <location>
        <begin position="50"/>
        <end position="71"/>
    </location>
</feature>
<gene>
    <name evidence="2" type="ORF">A5742_07480</name>
</gene>
<dbReference type="EMBL" id="MBER01000129">
    <property type="protein sequence ID" value="OMC38202.1"/>
    <property type="molecule type" value="Genomic_DNA"/>
</dbReference>
<dbReference type="Proteomes" id="UP000187001">
    <property type="component" value="Unassembled WGS sequence"/>
</dbReference>